<dbReference type="Proteomes" id="UP000007755">
    <property type="component" value="Unassembled WGS sequence"/>
</dbReference>
<sequence>MILYPRPRTAPEAELPVTRAVDVRSSVENRVKNLPNFDKEWLIPGVQLSRKDTFSVAFPLKSDEYSLSRREFYRIERKLAANVQRNYATLRKTWQDESDSDNSSSIDPGCETERHFPATGIRGVIGELRRNVLTFIEGFLIICSYKFMLSFKLRSQLIEKADFDGVESDVGHTHLL</sequence>
<organism evidence="2">
    <name type="scientific">Acromyrmex echinatior</name>
    <name type="common">Panamanian leafcutter ant</name>
    <name type="synonym">Acromyrmex octospinosus echinatior</name>
    <dbReference type="NCBI Taxonomy" id="103372"/>
    <lineage>
        <taxon>Eukaryota</taxon>
        <taxon>Metazoa</taxon>
        <taxon>Ecdysozoa</taxon>
        <taxon>Arthropoda</taxon>
        <taxon>Hexapoda</taxon>
        <taxon>Insecta</taxon>
        <taxon>Pterygota</taxon>
        <taxon>Neoptera</taxon>
        <taxon>Endopterygota</taxon>
        <taxon>Hymenoptera</taxon>
        <taxon>Apocrita</taxon>
        <taxon>Aculeata</taxon>
        <taxon>Formicoidea</taxon>
        <taxon>Formicidae</taxon>
        <taxon>Myrmicinae</taxon>
        <taxon>Acromyrmex</taxon>
    </lineage>
</organism>
<accession>F4WU66</accession>
<proteinExistence type="predicted"/>
<keyword evidence="2" id="KW-1185">Reference proteome</keyword>
<dbReference type="AlphaFoldDB" id="F4WU66"/>
<protein>
    <submittedName>
        <fullName evidence="1">Uncharacterized protein</fullName>
    </submittedName>
</protein>
<evidence type="ECO:0000313" key="2">
    <source>
        <dbReference type="Proteomes" id="UP000007755"/>
    </source>
</evidence>
<reference evidence="1" key="1">
    <citation type="submission" date="2011-02" db="EMBL/GenBank/DDBJ databases">
        <title>The genome of the leaf-cutting ant Acromyrmex echinatior suggests key adaptations to social evolution and fungus farming.</title>
        <authorList>
            <person name="Nygaard S."/>
            <person name="Zhang G."/>
        </authorList>
    </citation>
    <scope>NUCLEOTIDE SEQUENCE</scope>
</reference>
<dbReference type="EMBL" id="GL888352">
    <property type="protein sequence ID" value="EGI62254.1"/>
    <property type="molecule type" value="Genomic_DNA"/>
</dbReference>
<evidence type="ECO:0000313" key="1">
    <source>
        <dbReference type="EMBL" id="EGI62254.1"/>
    </source>
</evidence>
<dbReference type="InParanoid" id="F4WU66"/>
<name>F4WU66_ACREC</name>
<gene>
    <name evidence="1" type="ORF">G5I_09422</name>
</gene>